<evidence type="ECO:0000313" key="1">
    <source>
        <dbReference type="EMBL" id="HFZ08971.1"/>
    </source>
</evidence>
<evidence type="ECO:0008006" key="2">
    <source>
        <dbReference type="Google" id="ProtNLM"/>
    </source>
</evidence>
<accession>A0A7V3J9S8</accession>
<protein>
    <recommendedName>
        <fullName evidence="2">GIY-YIG nuclease family protein</fullName>
    </recommendedName>
</protein>
<organism evidence="1">
    <name type="scientific">candidate division CPR3 bacterium</name>
    <dbReference type="NCBI Taxonomy" id="2268181"/>
    <lineage>
        <taxon>Bacteria</taxon>
        <taxon>Bacteria division CPR3</taxon>
    </lineage>
</organism>
<comment type="caution">
    <text evidence="1">The sequence shown here is derived from an EMBL/GenBank/DDBJ whole genome shotgun (WGS) entry which is preliminary data.</text>
</comment>
<name>A0A7V3J9S8_UNCC3</name>
<sequence length="120" mass="13732">MASLDMEGPYRLTTEKIDEAVTRASPGNYALGYIQDSTFCVCYVGRSDDNVNGRLKQWVGEKPNRYTHFKFSYATSPKAAFEKECRNYHDFGGSAELDNEYHPKRPEGTNWKCPICNIFD</sequence>
<proteinExistence type="predicted"/>
<reference evidence="1" key="1">
    <citation type="journal article" date="2020" name="mSystems">
        <title>Genome- and Community-Level Interaction Insights into Carbon Utilization and Element Cycling Functions of Hydrothermarchaeota in Hydrothermal Sediment.</title>
        <authorList>
            <person name="Zhou Z."/>
            <person name="Liu Y."/>
            <person name="Xu W."/>
            <person name="Pan J."/>
            <person name="Luo Z.H."/>
            <person name="Li M."/>
        </authorList>
    </citation>
    <scope>NUCLEOTIDE SEQUENCE [LARGE SCALE GENOMIC DNA]</scope>
    <source>
        <strain evidence="1">SpSt-757</strain>
    </source>
</reference>
<gene>
    <name evidence="1" type="ORF">ENV41_02420</name>
</gene>
<dbReference type="EMBL" id="DTGG01000077">
    <property type="protein sequence ID" value="HFZ08971.1"/>
    <property type="molecule type" value="Genomic_DNA"/>
</dbReference>
<dbReference type="AlphaFoldDB" id="A0A7V3J9S8"/>